<dbReference type="Pfam" id="PF10468">
    <property type="entry name" value="Inhibitor_I68"/>
    <property type="match status" value="1"/>
</dbReference>
<feature type="signal peptide" evidence="1">
    <location>
        <begin position="1"/>
        <end position="24"/>
    </location>
</feature>
<dbReference type="GO" id="GO:0008191">
    <property type="term" value="F:metalloendopeptidase inhibitor activity"/>
    <property type="evidence" value="ECO:0007669"/>
    <property type="project" value="InterPro"/>
</dbReference>
<proteinExistence type="predicted"/>
<reference evidence="2" key="1">
    <citation type="journal article" date="2016" name="Ticks Tick Borne Dis.">
        <title>De novo assembly and annotation of the salivary gland transcriptome of Rhipicephalus appendiculatus male and female ticks during blood feeding.</title>
        <authorList>
            <person name="de Castro M.H."/>
            <person name="de Klerk D."/>
            <person name="Pienaar R."/>
            <person name="Latif A.A."/>
            <person name="Rees D.J."/>
            <person name="Mans B.J."/>
        </authorList>
    </citation>
    <scope>NUCLEOTIDE SEQUENCE</scope>
    <source>
        <tissue evidence="2">Salivary glands</tissue>
    </source>
</reference>
<accession>A0A131YQR6</accession>
<keyword evidence="1" id="KW-0732">Signal</keyword>
<dbReference type="AlphaFoldDB" id="A0A131YQR6"/>
<evidence type="ECO:0000256" key="1">
    <source>
        <dbReference type="SAM" id="SignalP"/>
    </source>
</evidence>
<dbReference type="InterPro" id="IPR019509">
    <property type="entry name" value="Carboxypeptidase_inhibitor_I68"/>
</dbReference>
<name>A0A131YQR6_RHIAP</name>
<protein>
    <submittedName>
        <fullName evidence="2">Carboxypeptidase inhibitor</fullName>
    </submittedName>
</protein>
<dbReference type="Gene3D" id="3.30.1680.50">
    <property type="entry name" value="Carboxypeptidase inhibitor, N-terminal domain"/>
    <property type="match status" value="1"/>
</dbReference>
<evidence type="ECO:0000313" key="2">
    <source>
        <dbReference type="EMBL" id="JAP81599.1"/>
    </source>
</evidence>
<dbReference type="EMBL" id="GEDV01006958">
    <property type="protein sequence ID" value="JAP81599.1"/>
    <property type="molecule type" value="Transcribed_RNA"/>
</dbReference>
<feature type="chain" id="PRO_5007285803" evidence="1">
    <location>
        <begin position="25"/>
        <end position="104"/>
    </location>
</feature>
<organism evidence="2">
    <name type="scientific">Rhipicephalus appendiculatus</name>
    <name type="common">Brown ear tick</name>
    <dbReference type="NCBI Taxonomy" id="34631"/>
    <lineage>
        <taxon>Eukaryota</taxon>
        <taxon>Metazoa</taxon>
        <taxon>Ecdysozoa</taxon>
        <taxon>Arthropoda</taxon>
        <taxon>Chelicerata</taxon>
        <taxon>Arachnida</taxon>
        <taxon>Acari</taxon>
        <taxon>Parasitiformes</taxon>
        <taxon>Ixodida</taxon>
        <taxon>Ixodoidea</taxon>
        <taxon>Ixodidae</taxon>
        <taxon>Rhipicephalinae</taxon>
        <taxon>Rhipicephalus</taxon>
        <taxon>Rhipicephalus</taxon>
    </lineage>
</organism>
<dbReference type="PROSITE" id="PS51257">
    <property type="entry name" value="PROKAR_LIPOPROTEIN"/>
    <property type="match status" value="1"/>
</dbReference>
<sequence>MRRSAVMDWILLLIGVGFVSNAFAGCVRKSCISGQGYGCMPMKQCPPRCMALCRSGCQWPSICCNLRKLNACTLAGGTCNVTCRFENKHAWCPKRLKCCVFVNR</sequence>